<evidence type="ECO:0000313" key="11">
    <source>
        <dbReference type="EMBL" id="TCJ18595.1"/>
    </source>
</evidence>
<feature type="binding site" evidence="6">
    <location>
        <position position="120"/>
    </location>
    <ligand>
        <name>NAD(+)</name>
        <dbReference type="ChEBI" id="CHEBI:57540"/>
    </ligand>
</feature>
<dbReference type="GO" id="GO:0016620">
    <property type="term" value="F:oxidoreductase activity, acting on the aldehyde or oxo group of donors, NAD or NADP as acceptor"/>
    <property type="evidence" value="ECO:0007669"/>
    <property type="project" value="InterPro"/>
</dbReference>
<dbReference type="RefSeq" id="WP_131446935.1">
    <property type="nucleotide sequence ID" value="NZ_SJZI01000004.1"/>
</dbReference>
<keyword evidence="6" id="KW-0520">NAD</keyword>
<evidence type="ECO:0000256" key="9">
    <source>
        <dbReference type="RuleBase" id="RU361160"/>
    </source>
</evidence>
<feature type="binding site" evidence="6">
    <location>
        <position position="34"/>
    </location>
    <ligand>
        <name>NAD(+)</name>
        <dbReference type="ChEBI" id="CHEBI:57540"/>
    </ligand>
</feature>
<dbReference type="SUPFAM" id="SSF51735">
    <property type="entry name" value="NAD(P)-binding Rossmann-fold domains"/>
    <property type="match status" value="1"/>
</dbReference>
<evidence type="ECO:0000256" key="2">
    <source>
        <dbReference type="ARBA" id="ARBA00011881"/>
    </source>
</evidence>
<dbReference type="AlphaFoldDB" id="A0A4R1BMF8"/>
<dbReference type="CDD" id="cd05214">
    <property type="entry name" value="GAPDH_I_N"/>
    <property type="match status" value="1"/>
</dbReference>
<evidence type="ECO:0000256" key="5">
    <source>
        <dbReference type="PIRSR" id="PIRSR000149-2"/>
    </source>
</evidence>
<dbReference type="GO" id="GO:0006006">
    <property type="term" value="P:glucose metabolic process"/>
    <property type="evidence" value="ECO:0007669"/>
    <property type="project" value="InterPro"/>
</dbReference>
<feature type="binding site" evidence="5">
    <location>
        <position position="181"/>
    </location>
    <ligand>
        <name>D-glyceraldehyde 3-phosphate</name>
        <dbReference type="ChEBI" id="CHEBI:59776"/>
    </ligand>
</feature>
<sequence>MSVKVAINGFGRIGRLVFRQIHNMEGIDVVAINDLTSPAVLAHLLKYDSAQGRFNEDVKATDNAIVVNGNEIKIYAQKDPAQIPWGTHDVDVVIESTGFFTDKDKAQAHITAGAKRVVISAPATGDLKTVVFNVNHAILDGSETIISCASCTTNCLAPMAKVLQDNYGIQTGFMTTIHAYTNDQNTLDAPHPKGDLRRARAAAANIVPNSTGAAKAIGLVLPELKGKLDGTAQRVPTITGSLTELVSILDKKVTVEEINAAMKAAANESFGYTEDEITSTDIIGIHFGSLFDATQTKVIANGEAQLVKTVSWYDNEMSYVSQLVRTVKHFAGLINK</sequence>
<comment type="subunit">
    <text evidence="2">Homotetramer.</text>
</comment>
<feature type="binding site" evidence="6">
    <location>
        <position position="315"/>
    </location>
    <ligand>
        <name>NAD(+)</name>
        <dbReference type="ChEBI" id="CHEBI:57540"/>
    </ligand>
</feature>
<feature type="binding site" evidence="5">
    <location>
        <position position="234"/>
    </location>
    <ligand>
        <name>D-glyceraldehyde 3-phosphate</name>
        <dbReference type="ChEBI" id="CHEBI:59776"/>
    </ligand>
</feature>
<keyword evidence="3 9" id="KW-0560">Oxidoreductase</keyword>
<feature type="binding site" evidence="5">
    <location>
        <begin position="211"/>
        <end position="212"/>
    </location>
    <ligand>
        <name>D-glyceraldehyde 3-phosphate</name>
        <dbReference type="ChEBI" id="CHEBI:59776"/>
    </ligand>
</feature>
<dbReference type="EMBL" id="SJZI01000004">
    <property type="protein sequence ID" value="TCJ18595.1"/>
    <property type="molecule type" value="Genomic_DNA"/>
</dbReference>
<proteinExistence type="inferred from homology"/>
<gene>
    <name evidence="11" type="primary">gap</name>
    <name evidence="11" type="ORF">EPD60_03585</name>
</gene>
<comment type="similarity">
    <text evidence="1 8">Belongs to the glyceraldehyde-3-phosphate dehydrogenase family.</text>
</comment>
<dbReference type="PRINTS" id="PR00078">
    <property type="entry name" value="G3PDHDRGNASE"/>
</dbReference>
<protein>
    <recommendedName>
        <fullName evidence="9">Glyceraldehyde-3-phosphate dehydrogenase</fullName>
        <ecNumber evidence="9">1.2.1.-</ecNumber>
    </recommendedName>
</protein>
<feature type="domain" description="Glyceraldehyde 3-phosphate dehydrogenase NAD(P) binding" evidence="10">
    <location>
        <begin position="3"/>
        <end position="151"/>
    </location>
</feature>
<keyword evidence="6" id="KW-0547">Nucleotide-binding</keyword>
<organism evidence="11 12">
    <name type="scientific">Flaviaesturariibacter flavus</name>
    <dbReference type="NCBI Taxonomy" id="2502780"/>
    <lineage>
        <taxon>Bacteria</taxon>
        <taxon>Pseudomonadati</taxon>
        <taxon>Bacteroidota</taxon>
        <taxon>Chitinophagia</taxon>
        <taxon>Chitinophagales</taxon>
        <taxon>Chitinophagaceae</taxon>
        <taxon>Flaviaestuariibacter</taxon>
    </lineage>
</organism>
<dbReference type="InterPro" id="IPR036291">
    <property type="entry name" value="NAD(P)-bd_dom_sf"/>
</dbReference>
<dbReference type="SUPFAM" id="SSF55347">
    <property type="entry name" value="Glyceraldehyde-3-phosphate dehydrogenase-like, C-terminal domain"/>
    <property type="match status" value="1"/>
</dbReference>
<dbReference type="Proteomes" id="UP000295334">
    <property type="component" value="Unassembled WGS sequence"/>
</dbReference>
<dbReference type="EC" id="1.2.1.-" evidence="9"/>
<name>A0A4R1BMF8_9BACT</name>
<dbReference type="SMART" id="SM00846">
    <property type="entry name" value="Gp_dh_N"/>
    <property type="match status" value="1"/>
</dbReference>
<dbReference type="InterPro" id="IPR020828">
    <property type="entry name" value="GlycerAld_3-P_DH_NAD(P)-bd"/>
</dbReference>
<dbReference type="FunFam" id="3.30.360.10:FF:000002">
    <property type="entry name" value="Glyceraldehyde-3-phosphate dehydrogenase"/>
    <property type="match status" value="1"/>
</dbReference>
<evidence type="ECO:0000256" key="6">
    <source>
        <dbReference type="PIRSR" id="PIRSR000149-3"/>
    </source>
</evidence>
<dbReference type="OrthoDB" id="9803304at2"/>
<feature type="active site" description="Nucleophile" evidence="4">
    <location>
        <position position="151"/>
    </location>
</feature>
<dbReference type="Gene3D" id="3.40.50.720">
    <property type="entry name" value="NAD(P)-binding Rossmann-like Domain"/>
    <property type="match status" value="1"/>
</dbReference>
<evidence type="ECO:0000256" key="4">
    <source>
        <dbReference type="PIRSR" id="PIRSR000149-1"/>
    </source>
</evidence>
<evidence type="ECO:0000313" key="12">
    <source>
        <dbReference type="Proteomes" id="UP000295334"/>
    </source>
</evidence>
<dbReference type="NCBIfam" id="TIGR01534">
    <property type="entry name" value="GAPDH-I"/>
    <property type="match status" value="1"/>
</dbReference>
<dbReference type="PANTHER" id="PTHR43148">
    <property type="entry name" value="GLYCERALDEHYDE-3-PHOSPHATE DEHYDROGENASE 2"/>
    <property type="match status" value="1"/>
</dbReference>
<keyword evidence="12" id="KW-1185">Reference proteome</keyword>
<dbReference type="CDD" id="cd18126">
    <property type="entry name" value="GAPDH_I_C"/>
    <property type="match status" value="1"/>
</dbReference>
<feature type="binding site" evidence="6">
    <location>
        <begin position="12"/>
        <end position="13"/>
    </location>
    <ligand>
        <name>NAD(+)</name>
        <dbReference type="ChEBI" id="CHEBI:57540"/>
    </ligand>
</feature>
<comment type="caution">
    <text evidence="11">The sequence shown here is derived from an EMBL/GenBank/DDBJ whole genome shotgun (WGS) entry which is preliminary data.</text>
</comment>
<dbReference type="InterPro" id="IPR020831">
    <property type="entry name" value="GlycerAld/Erythrose_P_DH"/>
</dbReference>
<dbReference type="GO" id="GO:0050661">
    <property type="term" value="F:NADP binding"/>
    <property type="evidence" value="ECO:0007669"/>
    <property type="project" value="InterPro"/>
</dbReference>
<evidence type="ECO:0000256" key="3">
    <source>
        <dbReference type="ARBA" id="ARBA00023002"/>
    </source>
</evidence>
<dbReference type="InterPro" id="IPR020829">
    <property type="entry name" value="GlycerAld_3-P_DH_cat"/>
</dbReference>
<evidence type="ECO:0000256" key="7">
    <source>
        <dbReference type="PIRSR" id="PIRSR000149-4"/>
    </source>
</evidence>
<feature type="site" description="Activates thiol group during catalysis" evidence="7">
    <location>
        <position position="178"/>
    </location>
</feature>
<dbReference type="Pfam" id="PF00044">
    <property type="entry name" value="Gp_dh_N"/>
    <property type="match status" value="1"/>
</dbReference>
<accession>A0A4R1BMF8</accession>
<dbReference type="PROSITE" id="PS00071">
    <property type="entry name" value="GAPDH"/>
    <property type="match status" value="1"/>
</dbReference>
<dbReference type="InterPro" id="IPR006424">
    <property type="entry name" value="Glyceraldehyde-3-P_DH_1"/>
</dbReference>
<evidence type="ECO:0000256" key="8">
    <source>
        <dbReference type="RuleBase" id="RU000397"/>
    </source>
</evidence>
<feature type="binding site" evidence="5">
    <location>
        <begin position="150"/>
        <end position="152"/>
    </location>
    <ligand>
        <name>D-glyceraldehyde 3-phosphate</name>
        <dbReference type="ChEBI" id="CHEBI:59776"/>
    </ligand>
</feature>
<dbReference type="Pfam" id="PF02800">
    <property type="entry name" value="Gp_dh_C"/>
    <property type="match status" value="1"/>
</dbReference>
<reference evidence="11 12" key="1">
    <citation type="submission" date="2019-03" db="EMBL/GenBank/DDBJ databases">
        <authorList>
            <person name="Kim M.K.M."/>
        </authorList>
    </citation>
    <scope>NUCLEOTIDE SEQUENCE [LARGE SCALE GENOMIC DNA]</scope>
    <source>
        <strain evidence="11 12">17J68-12</strain>
    </source>
</reference>
<dbReference type="PIRSF" id="PIRSF000149">
    <property type="entry name" value="GAP_DH"/>
    <property type="match status" value="1"/>
</dbReference>
<dbReference type="Gene3D" id="3.30.360.10">
    <property type="entry name" value="Dihydrodipicolinate Reductase, domain 2"/>
    <property type="match status" value="1"/>
</dbReference>
<dbReference type="GO" id="GO:0051287">
    <property type="term" value="F:NAD binding"/>
    <property type="evidence" value="ECO:0007669"/>
    <property type="project" value="InterPro"/>
</dbReference>
<dbReference type="FunFam" id="3.40.50.720:FF:000001">
    <property type="entry name" value="Glyceraldehyde-3-phosphate dehydrogenase"/>
    <property type="match status" value="1"/>
</dbReference>
<dbReference type="InterPro" id="IPR020830">
    <property type="entry name" value="GlycerAld_3-P_DH_AS"/>
</dbReference>
<evidence type="ECO:0000259" key="10">
    <source>
        <dbReference type="SMART" id="SM00846"/>
    </source>
</evidence>
<evidence type="ECO:0000256" key="1">
    <source>
        <dbReference type="ARBA" id="ARBA00007406"/>
    </source>
</evidence>